<reference evidence="12 13" key="2">
    <citation type="submission" date="2018-11" db="EMBL/GenBank/DDBJ databases">
        <authorList>
            <consortium name="Pathogen Informatics"/>
        </authorList>
    </citation>
    <scope>NUCLEOTIDE SEQUENCE [LARGE SCALE GENOMIC DNA]</scope>
    <source>
        <strain evidence="12">Dakar</strain>
        <strain evidence="13">Dakar, Senegal</strain>
    </source>
</reference>
<evidence type="ECO:0000313" key="14">
    <source>
        <dbReference type="WBParaSite" id="SCUD_0002290101-mRNA-1"/>
    </source>
</evidence>
<keyword evidence="13" id="KW-1185">Reference proteome</keyword>
<organism evidence="14">
    <name type="scientific">Schistosoma curassoni</name>
    <dbReference type="NCBI Taxonomy" id="6186"/>
    <lineage>
        <taxon>Eukaryota</taxon>
        <taxon>Metazoa</taxon>
        <taxon>Spiralia</taxon>
        <taxon>Lophotrochozoa</taxon>
        <taxon>Platyhelminthes</taxon>
        <taxon>Trematoda</taxon>
        <taxon>Digenea</taxon>
        <taxon>Strigeidida</taxon>
        <taxon>Schistosomatoidea</taxon>
        <taxon>Schistosomatidae</taxon>
        <taxon>Schistosoma</taxon>
    </lineage>
</organism>
<dbReference type="STRING" id="6186.A0A183L6D0"/>
<comment type="similarity">
    <text evidence="2">Belongs to the protein kinase superfamily. CAMK Ser/Thr protein kinase family. SNF1 subfamily.</text>
</comment>
<evidence type="ECO:0000256" key="9">
    <source>
        <dbReference type="ARBA" id="ARBA00047899"/>
    </source>
</evidence>
<evidence type="ECO:0000313" key="12">
    <source>
        <dbReference type="EMBL" id="VDP80667.1"/>
    </source>
</evidence>
<evidence type="ECO:0000256" key="10">
    <source>
        <dbReference type="ARBA" id="ARBA00048679"/>
    </source>
</evidence>
<dbReference type="InterPro" id="IPR048622">
    <property type="entry name" value="BRSK1_2-like_UBA"/>
</dbReference>
<evidence type="ECO:0000256" key="7">
    <source>
        <dbReference type="ARBA" id="ARBA00022777"/>
    </source>
</evidence>
<evidence type="ECO:0000313" key="13">
    <source>
        <dbReference type="Proteomes" id="UP000279833"/>
    </source>
</evidence>
<evidence type="ECO:0000256" key="5">
    <source>
        <dbReference type="ARBA" id="ARBA00022679"/>
    </source>
</evidence>
<reference evidence="14" key="1">
    <citation type="submission" date="2016-06" db="UniProtKB">
        <authorList>
            <consortium name="WormBaseParasite"/>
        </authorList>
    </citation>
    <scope>IDENTIFICATION</scope>
</reference>
<sequence>MTQAVQTAIIPTRADIDPDIFSTMTSLQCFRDQERLVEELLSPV</sequence>
<evidence type="ECO:0000256" key="8">
    <source>
        <dbReference type="ARBA" id="ARBA00022842"/>
    </source>
</evidence>
<dbReference type="EMBL" id="UZAK01051176">
    <property type="protein sequence ID" value="VDP80667.1"/>
    <property type="molecule type" value="Genomic_DNA"/>
</dbReference>
<protein>
    <recommendedName>
        <fullName evidence="3">non-specific serine/threonine protein kinase</fullName>
        <ecNumber evidence="3">2.7.11.1</ecNumber>
    </recommendedName>
</protein>
<gene>
    <name evidence="12" type="ORF">SCUD_LOCUS22897</name>
</gene>
<keyword evidence="7" id="KW-0418">Kinase</keyword>
<dbReference type="Pfam" id="PF21115">
    <property type="entry name" value="UBA_BRSK"/>
    <property type="match status" value="1"/>
</dbReference>
<name>A0A183L6D0_9TREM</name>
<dbReference type="GO" id="GO:0004674">
    <property type="term" value="F:protein serine/threonine kinase activity"/>
    <property type="evidence" value="ECO:0007669"/>
    <property type="project" value="UniProtKB-KW"/>
</dbReference>
<dbReference type="EC" id="2.7.11.1" evidence="3"/>
<feature type="domain" description="BRSK1/2-like UBA" evidence="11">
    <location>
        <begin position="17"/>
        <end position="43"/>
    </location>
</feature>
<dbReference type="WBParaSite" id="SCUD_0002290101-mRNA-1">
    <property type="protein sequence ID" value="SCUD_0002290101-mRNA-1"/>
    <property type="gene ID" value="SCUD_0002290101"/>
</dbReference>
<comment type="catalytic activity">
    <reaction evidence="10">
        <text>L-seryl-[protein] + ATP = O-phospho-L-seryl-[protein] + ADP + H(+)</text>
        <dbReference type="Rhea" id="RHEA:17989"/>
        <dbReference type="Rhea" id="RHEA-COMP:9863"/>
        <dbReference type="Rhea" id="RHEA-COMP:11604"/>
        <dbReference type="ChEBI" id="CHEBI:15378"/>
        <dbReference type="ChEBI" id="CHEBI:29999"/>
        <dbReference type="ChEBI" id="CHEBI:30616"/>
        <dbReference type="ChEBI" id="CHEBI:83421"/>
        <dbReference type="ChEBI" id="CHEBI:456216"/>
        <dbReference type="EC" id="2.7.11.1"/>
    </reaction>
</comment>
<keyword evidence="4" id="KW-0723">Serine/threonine-protein kinase</keyword>
<keyword evidence="8" id="KW-0460">Magnesium</keyword>
<evidence type="ECO:0000256" key="2">
    <source>
        <dbReference type="ARBA" id="ARBA00006234"/>
    </source>
</evidence>
<comment type="catalytic activity">
    <reaction evidence="9">
        <text>L-threonyl-[protein] + ATP = O-phospho-L-threonyl-[protein] + ADP + H(+)</text>
        <dbReference type="Rhea" id="RHEA:46608"/>
        <dbReference type="Rhea" id="RHEA-COMP:11060"/>
        <dbReference type="Rhea" id="RHEA-COMP:11605"/>
        <dbReference type="ChEBI" id="CHEBI:15378"/>
        <dbReference type="ChEBI" id="CHEBI:30013"/>
        <dbReference type="ChEBI" id="CHEBI:30616"/>
        <dbReference type="ChEBI" id="CHEBI:61977"/>
        <dbReference type="ChEBI" id="CHEBI:456216"/>
        <dbReference type="EC" id="2.7.11.1"/>
    </reaction>
</comment>
<evidence type="ECO:0000256" key="4">
    <source>
        <dbReference type="ARBA" id="ARBA00022527"/>
    </source>
</evidence>
<evidence type="ECO:0000256" key="3">
    <source>
        <dbReference type="ARBA" id="ARBA00012513"/>
    </source>
</evidence>
<dbReference type="AlphaFoldDB" id="A0A183L6D0"/>
<keyword evidence="6" id="KW-0479">Metal-binding</keyword>
<accession>A0A183L6D0</accession>
<dbReference type="GO" id="GO:0046872">
    <property type="term" value="F:metal ion binding"/>
    <property type="evidence" value="ECO:0007669"/>
    <property type="project" value="UniProtKB-KW"/>
</dbReference>
<evidence type="ECO:0000256" key="6">
    <source>
        <dbReference type="ARBA" id="ARBA00022723"/>
    </source>
</evidence>
<keyword evidence="5" id="KW-0808">Transferase</keyword>
<proteinExistence type="inferred from homology"/>
<dbReference type="Proteomes" id="UP000279833">
    <property type="component" value="Unassembled WGS sequence"/>
</dbReference>
<evidence type="ECO:0000256" key="1">
    <source>
        <dbReference type="ARBA" id="ARBA00001946"/>
    </source>
</evidence>
<evidence type="ECO:0000259" key="11">
    <source>
        <dbReference type="Pfam" id="PF21115"/>
    </source>
</evidence>
<comment type="cofactor">
    <cofactor evidence="1">
        <name>Mg(2+)</name>
        <dbReference type="ChEBI" id="CHEBI:18420"/>
    </cofactor>
</comment>